<dbReference type="Proteomes" id="UP000294689">
    <property type="component" value="Unassembled WGS sequence"/>
</dbReference>
<evidence type="ECO:0000313" key="4">
    <source>
        <dbReference type="Proteomes" id="UP000294689"/>
    </source>
</evidence>
<evidence type="ECO:0008006" key="5">
    <source>
        <dbReference type="Google" id="ProtNLM"/>
    </source>
</evidence>
<feature type="region of interest" description="Disordered" evidence="1">
    <location>
        <begin position="100"/>
        <end position="131"/>
    </location>
</feature>
<dbReference type="OrthoDB" id="1113942at2"/>
<feature type="transmembrane region" description="Helical" evidence="2">
    <location>
        <begin position="46"/>
        <end position="68"/>
    </location>
</feature>
<keyword evidence="2" id="KW-0472">Membrane</keyword>
<dbReference type="EMBL" id="SOBW01000007">
    <property type="protein sequence ID" value="TDU43585.1"/>
    <property type="molecule type" value="Genomic_DNA"/>
</dbReference>
<protein>
    <recommendedName>
        <fullName evidence="5">Outer membrane protein with beta-barrel domain</fullName>
    </recommendedName>
</protein>
<keyword evidence="2" id="KW-0812">Transmembrane</keyword>
<accession>A0A4R7Q7I6</accession>
<feature type="compositionally biased region" description="Polar residues" evidence="1">
    <location>
        <begin position="100"/>
        <end position="109"/>
    </location>
</feature>
<name>A0A4R7Q7I6_9FLAO</name>
<gene>
    <name evidence="3" type="ORF">BXY82_0999</name>
</gene>
<reference evidence="3 4" key="1">
    <citation type="submission" date="2019-03" db="EMBL/GenBank/DDBJ databases">
        <title>Genomic Encyclopedia of Archaeal and Bacterial Type Strains, Phase II (KMG-II): from individual species to whole genera.</title>
        <authorList>
            <person name="Goeker M."/>
        </authorList>
    </citation>
    <scope>NUCLEOTIDE SEQUENCE [LARGE SCALE GENOMIC DNA]</scope>
    <source>
        <strain evidence="3 4">DSM 28135</strain>
    </source>
</reference>
<keyword evidence="4" id="KW-1185">Reference proteome</keyword>
<dbReference type="RefSeq" id="WP_133757034.1">
    <property type="nucleotide sequence ID" value="NZ_SOBW01000007.1"/>
</dbReference>
<organism evidence="3 4">
    <name type="scientific">Gelidibacter sediminis</name>
    <dbReference type="NCBI Taxonomy" id="1608710"/>
    <lineage>
        <taxon>Bacteria</taxon>
        <taxon>Pseudomonadati</taxon>
        <taxon>Bacteroidota</taxon>
        <taxon>Flavobacteriia</taxon>
        <taxon>Flavobacteriales</taxon>
        <taxon>Flavobacteriaceae</taxon>
        <taxon>Gelidibacter</taxon>
    </lineage>
</organism>
<comment type="caution">
    <text evidence="3">The sequence shown here is derived from an EMBL/GenBank/DDBJ whole genome shotgun (WGS) entry which is preliminary data.</text>
</comment>
<sequence length="503" mass="55587">MSDKKHIDRLFQEKFKNFEATPEDVVWDNIHNALHKKEHKRRVIPLWWKLGGIAAVMALFFTVGIAVFDTGNNFGVPENMVVGTEKKDDTLDSTKPYTIEEQSSESVGTSVIAKSDDTHDSDAVSGNTAETDNVQKNTTNQIAGKNSVKKINRTTSNSAQKNITSSIHSKSNTVVKNTSNLPQLNPNKEVVNDKNISSKIILDVQKDQIKVAQSDINDILKDNETPVEVEQKVVIASNKQDESIEDAIAKANPTIEEEKEAQPNRWNITPNVAPVYFNTLGKGSSIDGQFVNNSKSGEVNMSYGISGSYAINDKIKIRAGINKVNLGYSTDGIIAFNELNSFGAASKTNRLQNITFTNRNESNTLLSTSSITSQSAPQALTSKDNGALEQQFGYIEIPLEMEYSIVDKKFGLNVIGGFSTLFLSNNDIYTVLENQKLLIGEANNINSTSYSANFGLGVNYNVSNTLKLNLEPMFKYQIHTFTNTSGNFRPYYIGVYTGFSFKF</sequence>
<evidence type="ECO:0000256" key="1">
    <source>
        <dbReference type="SAM" id="MobiDB-lite"/>
    </source>
</evidence>
<evidence type="ECO:0000313" key="3">
    <source>
        <dbReference type="EMBL" id="TDU43585.1"/>
    </source>
</evidence>
<evidence type="ECO:0000256" key="2">
    <source>
        <dbReference type="SAM" id="Phobius"/>
    </source>
</evidence>
<proteinExistence type="predicted"/>
<dbReference type="AlphaFoldDB" id="A0A4R7Q7I6"/>
<keyword evidence="2" id="KW-1133">Transmembrane helix</keyword>